<dbReference type="Proteomes" id="UP001501004">
    <property type="component" value="Unassembled WGS sequence"/>
</dbReference>
<keyword evidence="2" id="KW-1185">Reference proteome</keyword>
<evidence type="ECO:0000313" key="1">
    <source>
        <dbReference type="EMBL" id="GAA3737726.1"/>
    </source>
</evidence>
<proteinExistence type="predicted"/>
<reference evidence="2" key="1">
    <citation type="journal article" date="2019" name="Int. J. Syst. Evol. Microbiol.">
        <title>The Global Catalogue of Microorganisms (GCM) 10K type strain sequencing project: providing services to taxonomists for standard genome sequencing and annotation.</title>
        <authorList>
            <consortium name="The Broad Institute Genomics Platform"/>
            <consortium name="The Broad Institute Genome Sequencing Center for Infectious Disease"/>
            <person name="Wu L."/>
            <person name="Ma J."/>
        </authorList>
    </citation>
    <scope>NUCLEOTIDE SEQUENCE [LARGE SCALE GENOMIC DNA]</scope>
    <source>
        <strain evidence="2">JCM 16949</strain>
    </source>
</reference>
<comment type="caution">
    <text evidence="1">The sequence shown here is derived from an EMBL/GenBank/DDBJ whole genome shotgun (WGS) entry which is preliminary data.</text>
</comment>
<dbReference type="RefSeq" id="WP_344754707.1">
    <property type="nucleotide sequence ID" value="NZ_BAABAE010000003.1"/>
</dbReference>
<evidence type="ECO:0000313" key="2">
    <source>
        <dbReference type="Proteomes" id="UP001501004"/>
    </source>
</evidence>
<gene>
    <name evidence="1" type="ORF">GCM10022239_11770</name>
</gene>
<organism evidence="1 2">
    <name type="scientific">Leifsonella bigeumensis</name>
    <dbReference type="NCBI Taxonomy" id="433643"/>
    <lineage>
        <taxon>Bacteria</taxon>
        <taxon>Bacillati</taxon>
        <taxon>Actinomycetota</taxon>
        <taxon>Actinomycetes</taxon>
        <taxon>Micrococcales</taxon>
        <taxon>Microbacteriaceae</taxon>
        <taxon>Leifsonella</taxon>
    </lineage>
</organism>
<name>A0ABP7FGR7_9MICO</name>
<dbReference type="EMBL" id="BAABAE010000003">
    <property type="protein sequence ID" value="GAA3737726.1"/>
    <property type="molecule type" value="Genomic_DNA"/>
</dbReference>
<sequence>MIRELFRTLIGDLRARVPWRDIEADLWATYYAMKVQRQAGPR</sequence>
<protein>
    <submittedName>
        <fullName evidence="1">Uncharacterized protein</fullName>
    </submittedName>
</protein>
<accession>A0ABP7FGR7</accession>